<evidence type="ECO:0000256" key="3">
    <source>
        <dbReference type="ARBA" id="ARBA00022448"/>
    </source>
</evidence>
<dbReference type="GO" id="GO:0006874">
    <property type="term" value="P:intracellular calcium ion homeostasis"/>
    <property type="evidence" value="ECO:0007669"/>
    <property type="project" value="TreeGrafter"/>
</dbReference>
<dbReference type="AlphaFoldDB" id="A0A9P5SIL3"/>
<evidence type="ECO:0000313" key="12">
    <source>
        <dbReference type="Proteomes" id="UP000696485"/>
    </source>
</evidence>
<sequence length="602" mass="67058">MSQPSTRTLRFQDEEAGIQQQSTPRSNATYLTVSTPNSPAPQAQPLLSPSTSRSSSRSARSQHLSAHPSNGSSANNGRLRPRPSILRQRLRSLQYNNDEDPTRMNQQIAPSIPPVPRRRVSNYNPSMSLLRGNSTSPTNNNSDADLDTAGLLQYASENGASTSWPVPGRRPLLHSGDTIELQSVPLSATDPHDYYGDKAEYEEVKLEDKSSSPPHHHRRLDELIHGNRPDRHLFPYRTAPENLHAAKTFFRRFFLVLLIIPGWIIPNVLGKANEEAEIEGAEHPEKLSKELNILVFLLNMFAMMHLGKAAGACLEELVPKLGATGMNLLMIVIISYVIPVGLDTTLTDLRTKALPESHNQTEFFEQIRGIHEQVNHDILTISKIMAVIMLVLYGCCLLYQWDSRSFMVTPEAKHTEQFTVHRRNVHYWFAGWAYAAMLTAQIYSANILVHSVEELGKQFHLNDSFVGFVLLPIVLIADLQEEVIAIKESRANHLDRSIALMIGSCMQIALLVTPLLVLLGWIIDQPLTFRFTLMEVVILAGSVMIVNYLIQDNTTNWLEGCMLLAAFFMCALAFYFDVTKFTHSAPGAGGHGESGRGEGGGH</sequence>
<evidence type="ECO:0000256" key="6">
    <source>
        <dbReference type="ARBA" id="ARBA00023065"/>
    </source>
</evidence>
<dbReference type="InterPro" id="IPR044880">
    <property type="entry name" value="NCX_ion-bd_dom_sf"/>
</dbReference>
<feature type="domain" description="Sodium/calcium exchanger membrane region" evidence="10">
    <location>
        <begin position="435"/>
        <end position="575"/>
    </location>
</feature>
<feature type="transmembrane region" description="Helical" evidence="9">
    <location>
        <begin position="529"/>
        <end position="550"/>
    </location>
</feature>
<keyword evidence="3" id="KW-0813">Transport</keyword>
<evidence type="ECO:0000256" key="1">
    <source>
        <dbReference type="ARBA" id="ARBA00004127"/>
    </source>
</evidence>
<reference evidence="11" key="1">
    <citation type="journal article" date="2020" name="Fungal Divers.">
        <title>Resolving the Mortierellaceae phylogeny through synthesis of multi-gene phylogenetics and phylogenomics.</title>
        <authorList>
            <person name="Vandepol N."/>
            <person name="Liber J."/>
            <person name="Desiro A."/>
            <person name="Na H."/>
            <person name="Kennedy M."/>
            <person name="Barry K."/>
            <person name="Grigoriev I.V."/>
            <person name="Miller A.N."/>
            <person name="O'Donnell K."/>
            <person name="Stajich J.E."/>
            <person name="Bonito G."/>
        </authorList>
    </citation>
    <scope>NUCLEOTIDE SEQUENCE</scope>
    <source>
        <strain evidence="11">NVP1</strain>
    </source>
</reference>
<dbReference type="Gene3D" id="1.20.1420.30">
    <property type="entry name" value="NCX, central ion-binding region"/>
    <property type="match status" value="1"/>
</dbReference>
<evidence type="ECO:0000313" key="11">
    <source>
        <dbReference type="EMBL" id="KAF9328260.1"/>
    </source>
</evidence>
<evidence type="ECO:0000256" key="7">
    <source>
        <dbReference type="ARBA" id="ARBA00023136"/>
    </source>
</evidence>
<evidence type="ECO:0000256" key="9">
    <source>
        <dbReference type="SAM" id="Phobius"/>
    </source>
</evidence>
<evidence type="ECO:0000256" key="5">
    <source>
        <dbReference type="ARBA" id="ARBA00022989"/>
    </source>
</evidence>
<evidence type="ECO:0000256" key="2">
    <source>
        <dbReference type="ARBA" id="ARBA00008170"/>
    </source>
</evidence>
<dbReference type="GO" id="GO:0015369">
    <property type="term" value="F:calcium:proton antiporter activity"/>
    <property type="evidence" value="ECO:0007669"/>
    <property type="project" value="TreeGrafter"/>
</dbReference>
<keyword evidence="7 9" id="KW-0472">Membrane</keyword>
<keyword evidence="6" id="KW-0406">Ion transport</keyword>
<gene>
    <name evidence="11" type="ORF">BG006_008535</name>
</gene>
<dbReference type="GO" id="GO:0012505">
    <property type="term" value="C:endomembrane system"/>
    <property type="evidence" value="ECO:0007669"/>
    <property type="project" value="UniProtKB-SubCell"/>
</dbReference>
<dbReference type="Pfam" id="PF01699">
    <property type="entry name" value="Na_Ca_ex"/>
    <property type="match status" value="1"/>
</dbReference>
<feature type="transmembrane region" description="Helical" evidence="9">
    <location>
        <begin position="465"/>
        <end position="486"/>
    </location>
</feature>
<feature type="transmembrane region" description="Helical" evidence="9">
    <location>
        <begin position="253"/>
        <end position="273"/>
    </location>
</feature>
<feature type="transmembrane region" description="Helical" evidence="9">
    <location>
        <begin position="321"/>
        <end position="342"/>
    </location>
</feature>
<feature type="region of interest" description="Disordered" evidence="8">
    <location>
        <begin position="95"/>
        <end position="145"/>
    </location>
</feature>
<dbReference type="Proteomes" id="UP000696485">
    <property type="component" value="Unassembled WGS sequence"/>
</dbReference>
<dbReference type="PANTHER" id="PTHR31503:SF22">
    <property type="entry name" value="VACUOLAR CALCIUM ION TRANSPORTER"/>
    <property type="match status" value="1"/>
</dbReference>
<evidence type="ECO:0000259" key="10">
    <source>
        <dbReference type="Pfam" id="PF01699"/>
    </source>
</evidence>
<keyword evidence="4 9" id="KW-0812">Transmembrane</keyword>
<keyword evidence="12" id="KW-1185">Reference proteome</keyword>
<protein>
    <recommendedName>
        <fullName evidence="10">Sodium/calcium exchanger membrane region domain-containing protein</fullName>
    </recommendedName>
</protein>
<feature type="compositionally biased region" description="Low complexity" evidence="8">
    <location>
        <begin position="44"/>
        <end position="67"/>
    </location>
</feature>
<feature type="compositionally biased region" description="Polar residues" evidence="8">
    <location>
        <begin position="121"/>
        <end position="143"/>
    </location>
</feature>
<keyword evidence="5 9" id="KW-1133">Transmembrane helix</keyword>
<feature type="region of interest" description="Disordered" evidence="8">
    <location>
        <begin position="1"/>
        <end position="83"/>
    </location>
</feature>
<feature type="transmembrane region" description="Helical" evidence="9">
    <location>
        <begin position="293"/>
        <end position="314"/>
    </location>
</feature>
<proteinExistence type="inferred from homology"/>
<dbReference type="PANTHER" id="PTHR31503">
    <property type="entry name" value="VACUOLAR CALCIUM ION TRANSPORTER"/>
    <property type="match status" value="1"/>
</dbReference>
<feature type="compositionally biased region" description="Polar residues" evidence="8">
    <location>
        <begin position="18"/>
        <end position="41"/>
    </location>
</feature>
<feature type="transmembrane region" description="Helical" evidence="9">
    <location>
        <begin position="557"/>
        <end position="576"/>
    </location>
</feature>
<dbReference type="EMBL" id="JAAAUY010000582">
    <property type="protein sequence ID" value="KAF9328260.1"/>
    <property type="molecule type" value="Genomic_DNA"/>
</dbReference>
<comment type="subcellular location">
    <subcellularLocation>
        <location evidence="1">Endomembrane system</location>
        <topology evidence="1">Multi-pass membrane protein</topology>
    </subcellularLocation>
</comment>
<accession>A0A9P5SIL3</accession>
<dbReference type="InterPro" id="IPR004837">
    <property type="entry name" value="NaCa_Exmemb"/>
</dbReference>
<evidence type="ECO:0000256" key="8">
    <source>
        <dbReference type="SAM" id="MobiDB-lite"/>
    </source>
</evidence>
<comment type="caution">
    <text evidence="11">The sequence shown here is derived from an EMBL/GenBank/DDBJ whole genome shotgun (WGS) entry which is preliminary data.</text>
</comment>
<name>A0A9P5SIL3_9FUNG</name>
<dbReference type="GO" id="GO:0005774">
    <property type="term" value="C:vacuolar membrane"/>
    <property type="evidence" value="ECO:0007669"/>
    <property type="project" value="UniProtKB-ARBA"/>
</dbReference>
<evidence type="ECO:0000256" key="4">
    <source>
        <dbReference type="ARBA" id="ARBA00022692"/>
    </source>
</evidence>
<dbReference type="InterPro" id="IPR004713">
    <property type="entry name" value="CaH_exchang"/>
</dbReference>
<organism evidence="11 12">
    <name type="scientific">Podila minutissima</name>
    <dbReference type="NCBI Taxonomy" id="64525"/>
    <lineage>
        <taxon>Eukaryota</taxon>
        <taxon>Fungi</taxon>
        <taxon>Fungi incertae sedis</taxon>
        <taxon>Mucoromycota</taxon>
        <taxon>Mortierellomycotina</taxon>
        <taxon>Mortierellomycetes</taxon>
        <taxon>Mortierellales</taxon>
        <taxon>Mortierellaceae</taxon>
        <taxon>Podila</taxon>
    </lineage>
</organism>
<feature type="transmembrane region" description="Helical" evidence="9">
    <location>
        <begin position="425"/>
        <end position="445"/>
    </location>
</feature>
<comment type="similarity">
    <text evidence="2">Belongs to the Ca(2+):cation antiporter (CaCA) (TC 2.A.19) family.</text>
</comment>
<feature type="transmembrane region" description="Helical" evidence="9">
    <location>
        <begin position="498"/>
        <end position="523"/>
    </location>
</feature>
<feature type="transmembrane region" description="Helical" evidence="9">
    <location>
        <begin position="378"/>
        <end position="399"/>
    </location>
</feature>